<dbReference type="RefSeq" id="WP_057947663.1">
    <property type="nucleotide sequence ID" value="NZ_CP067396.1"/>
</dbReference>
<dbReference type="PROSITE" id="PS50110">
    <property type="entry name" value="RESPONSE_REGULATORY"/>
    <property type="match status" value="1"/>
</dbReference>
<dbReference type="CDD" id="cd00383">
    <property type="entry name" value="trans_reg_C"/>
    <property type="match status" value="1"/>
</dbReference>
<evidence type="ECO:0000256" key="4">
    <source>
        <dbReference type="ARBA" id="ARBA00023012"/>
    </source>
</evidence>
<keyword evidence="3" id="KW-0597">Phosphoprotein</keyword>
<dbReference type="GO" id="GO:0000976">
    <property type="term" value="F:transcription cis-regulatory region binding"/>
    <property type="evidence" value="ECO:0007669"/>
    <property type="project" value="TreeGrafter"/>
</dbReference>
<evidence type="ECO:0000256" key="1">
    <source>
        <dbReference type="ARBA" id="ARBA00004496"/>
    </source>
</evidence>
<dbReference type="SMART" id="SM00862">
    <property type="entry name" value="Trans_reg_C"/>
    <property type="match status" value="1"/>
</dbReference>
<dbReference type="GO" id="GO:0005829">
    <property type="term" value="C:cytosol"/>
    <property type="evidence" value="ECO:0007669"/>
    <property type="project" value="TreeGrafter"/>
</dbReference>
<accession>A0A0S2DGY8</accession>
<dbReference type="CDD" id="cd17594">
    <property type="entry name" value="REC_OmpR_VirG"/>
    <property type="match status" value="1"/>
</dbReference>
<reference evidence="8 9" key="1">
    <citation type="submission" date="2015-11" db="EMBL/GenBank/DDBJ databases">
        <title>Genome sequences of Lysobacter enzymogenes strain C3 and Lysobacter antibioticus ATCC 29479.</title>
        <authorList>
            <person name="Kobayashi D.Y."/>
        </authorList>
    </citation>
    <scope>NUCLEOTIDE SEQUENCE [LARGE SCALE GENOMIC DNA]</scope>
    <source>
        <strain evidence="8 9">C3</strain>
    </source>
</reference>
<dbReference type="Gene3D" id="3.40.50.2300">
    <property type="match status" value="1"/>
</dbReference>
<keyword evidence="7" id="KW-0804">Transcription</keyword>
<dbReference type="PROSITE" id="PS51755">
    <property type="entry name" value="OMPR_PHOB"/>
    <property type="match status" value="1"/>
</dbReference>
<keyword evidence="4" id="KW-0902">Two-component regulatory system</keyword>
<dbReference type="Pfam" id="PF00072">
    <property type="entry name" value="Response_reg"/>
    <property type="match status" value="1"/>
</dbReference>
<dbReference type="KEGG" id="lez:GLE_2594"/>
<evidence type="ECO:0000256" key="7">
    <source>
        <dbReference type="ARBA" id="ARBA00023163"/>
    </source>
</evidence>
<dbReference type="FunFam" id="1.10.10.10:FF:000099">
    <property type="entry name" value="Two-component system response regulator TorR"/>
    <property type="match status" value="1"/>
</dbReference>
<evidence type="ECO:0000256" key="3">
    <source>
        <dbReference type="ARBA" id="ARBA00022553"/>
    </source>
</evidence>
<proteinExistence type="predicted"/>
<name>A0A0S2DGY8_LYSEN</name>
<dbReference type="GO" id="GO:0000156">
    <property type="term" value="F:phosphorelay response regulator activity"/>
    <property type="evidence" value="ECO:0007669"/>
    <property type="project" value="TreeGrafter"/>
</dbReference>
<dbReference type="EMBL" id="CP013140">
    <property type="protein sequence ID" value="ALN57942.1"/>
    <property type="molecule type" value="Genomic_DNA"/>
</dbReference>
<organism evidence="8 9">
    <name type="scientific">Lysobacter enzymogenes</name>
    <dbReference type="NCBI Taxonomy" id="69"/>
    <lineage>
        <taxon>Bacteria</taxon>
        <taxon>Pseudomonadati</taxon>
        <taxon>Pseudomonadota</taxon>
        <taxon>Gammaproteobacteria</taxon>
        <taxon>Lysobacterales</taxon>
        <taxon>Lysobacteraceae</taxon>
        <taxon>Lysobacter</taxon>
    </lineage>
</organism>
<dbReference type="GO" id="GO:0006355">
    <property type="term" value="P:regulation of DNA-templated transcription"/>
    <property type="evidence" value="ECO:0007669"/>
    <property type="project" value="InterPro"/>
</dbReference>
<dbReference type="PANTHER" id="PTHR48111">
    <property type="entry name" value="REGULATOR OF RPOS"/>
    <property type="match status" value="1"/>
</dbReference>
<dbReference type="STRING" id="69.GLE_2594"/>
<dbReference type="Proteomes" id="UP000061569">
    <property type="component" value="Chromosome"/>
</dbReference>
<sequence length="245" mass="27791">MLLPEQSQRPKVLVVEDDQALAHVIMGHIRTQGMDAYAATDSAEMSESMRQRSHDIVLLDLMLRQENGLDLLRALRRDSDVPVIIMTGHRRDEIDRVVGLELGADDYMPKPFGLHELTARVRAVLRRHSASLMAGVQAAKRAIYRWNDWQFDRAARALTSPEGESVVLTKGEHALLCAFIDAPGRPLSRDHLLRTTRIHDDVFDRSIDVQILRLRRKLERDPVNPQVIVTQRGHGYVFAPAVECI</sequence>
<dbReference type="AlphaFoldDB" id="A0A0S2DGY8"/>
<dbReference type="SMART" id="SM00448">
    <property type="entry name" value="REC"/>
    <property type="match status" value="1"/>
</dbReference>
<dbReference type="Gene3D" id="6.10.250.690">
    <property type="match status" value="1"/>
</dbReference>
<keyword evidence="5" id="KW-0805">Transcription regulation</keyword>
<dbReference type="Pfam" id="PF00486">
    <property type="entry name" value="Trans_reg_C"/>
    <property type="match status" value="1"/>
</dbReference>
<dbReference type="InterPro" id="IPR001867">
    <property type="entry name" value="OmpR/PhoB-type_DNA-bd"/>
</dbReference>
<dbReference type="SUPFAM" id="SSF52172">
    <property type="entry name" value="CheY-like"/>
    <property type="match status" value="1"/>
</dbReference>
<evidence type="ECO:0000256" key="5">
    <source>
        <dbReference type="ARBA" id="ARBA00023015"/>
    </source>
</evidence>
<evidence type="ECO:0000313" key="8">
    <source>
        <dbReference type="EMBL" id="ALN57942.1"/>
    </source>
</evidence>
<comment type="subcellular location">
    <subcellularLocation>
        <location evidence="1">Cytoplasm</location>
    </subcellularLocation>
</comment>
<evidence type="ECO:0000256" key="6">
    <source>
        <dbReference type="ARBA" id="ARBA00023125"/>
    </source>
</evidence>
<protein>
    <submittedName>
        <fullName evidence="8">Regulatory protein virG</fullName>
    </submittedName>
</protein>
<dbReference type="InterPro" id="IPR011006">
    <property type="entry name" value="CheY-like_superfamily"/>
</dbReference>
<dbReference type="PANTHER" id="PTHR48111:SF4">
    <property type="entry name" value="DNA-BINDING DUAL TRANSCRIPTIONAL REGULATOR OMPR"/>
    <property type="match status" value="1"/>
</dbReference>
<evidence type="ECO:0000313" key="9">
    <source>
        <dbReference type="Proteomes" id="UP000061569"/>
    </source>
</evidence>
<dbReference type="InterPro" id="IPR036388">
    <property type="entry name" value="WH-like_DNA-bd_sf"/>
</dbReference>
<keyword evidence="2" id="KW-0963">Cytoplasm</keyword>
<dbReference type="InterPro" id="IPR001789">
    <property type="entry name" value="Sig_transdc_resp-reg_receiver"/>
</dbReference>
<dbReference type="Gene3D" id="1.10.10.10">
    <property type="entry name" value="Winged helix-like DNA-binding domain superfamily/Winged helix DNA-binding domain"/>
    <property type="match status" value="1"/>
</dbReference>
<dbReference type="InterPro" id="IPR016032">
    <property type="entry name" value="Sig_transdc_resp-reg_C-effctor"/>
</dbReference>
<dbReference type="SUPFAM" id="SSF46894">
    <property type="entry name" value="C-terminal effector domain of the bipartite response regulators"/>
    <property type="match status" value="1"/>
</dbReference>
<dbReference type="GO" id="GO:0032993">
    <property type="term" value="C:protein-DNA complex"/>
    <property type="evidence" value="ECO:0007669"/>
    <property type="project" value="TreeGrafter"/>
</dbReference>
<dbReference type="OrthoDB" id="9802426at2"/>
<evidence type="ECO:0000256" key="2">
    <source>
        <dbReference type="ARBA" id="ARBA00022490"/>
    </source>
</evidence>
<gene>
    <name evidence="8" type="primary">virG</name>
    <name evidence="8" type="ORF">GLE_2594</name>
</gene>
<dbReference type="InterPro" id="IPR039420">
    <property type="entry name" value="WalR-like"/>
</dbReference>
<dbReference type="PATRIC" id="fig|69.6.peg.2553"/>
<keyword evidence="6" id="KW-0238">DNA-binding</keyword>